<evidence type="ECO:0000256" key="4">
    <source>
        <dbReference type="ARBA" id="ARBA00006247"/>
    </source>
</evidence>
<evidence type="ECO:0000259" key="12">
    <source>
        <dbReference type="Pfam" id="PF07687"/>
    </source>
</evidence>
<dbReference type="SUPFAM" id="SSF53187">
    <property type="entry name" value="Zn-dependent exopeptidases"/>
    <property type="match status" value="1"/>
</dbReference>
<dbReference type="CDD" id="cd08659">
    <property type="entry name" value="M20_ArgE_DapE-like"/>
    <property type="match status" value="1"/>
</dbReference>
<sequence>MKDHVISAVDLLQNEIVTLLQEMIQIPSVNPPGNYDEISHYLEKKLSHYGFVVEVLDVPESLVIEKNLSTTRKNVIATLKGNGTGPSLILNAHLDTVPEDDESKWTQSPFSGHLENGKIYGRGATDSKGRLASYIGAALAMKQAGILLNGDIIIAATCDEETGGELGAGYVTSNGLLKGDFALVEGYSQEIIRAMAGVKQLRIISNGKPAHSGFKWNGINAIEKMAKVITGLEGLQTELKNEPSSIDGMKYTTINVGVITGGTKSNVVPGSCEIEVDLRIIPEHSIDYIINRIEAMIQHLQDEDPEMNITIENGEFETVPTITEPNHPLIIALQKASVEVNGKELPVIGVMGQSDSRWFIQNGIPAINYGPGTPANRIHGYDECMEVEDLINTTKVISLFCLNVVGSEISLSEGVR</sequence>
<evidence type="ECO:0000256" key="2">
    <source>
        <dbReference type="ARBA" id="ARBA00001947"/>
    </source>
</evidence>
<dbReference type="PIRSF" id="PIRSF036696">
    <property type="entry name" value="ACY-1"/>
    <property type="match status" value="1"/>
</dbReference>
<dbReference type="Pfam" id="PF07687">
    <property type="entry name" value="M20_dimer"/>
    <property type="match status" value="1"/>
</dbReference>
<evidence type="ECO:0000256" key="6">
    <source>
        <dbReference type="ARBA" id="ARBA00016853"/>
    </source>
</evidence>
<evidence type="ECO:0000256" key="1">
    <source>
        <dbReference type="ARBA" id="ARBA00001941"/>
    </source>
</evidence>
<proteinExistence type="inferred from homology"/>
<evidence type="ECO:0000313" key="14">
    <source>
        <dbReference type="Proteomes" id="UP000789845"/>
    </source>
</evidence>
<organism evidence="13 14">
    <name type="scientific">Pseudoneobacillus rhizosphaerae</name>
    <dbReference type="NCBI Taxonomy" id="2880968"/>
    <lineage>
        <taxon>Bacteria</taxon>
        <taxon>Bacillati</taxon>
        <taxon>Bacillota</taxon>
        <taxon>Bacilli</taxon>
        <taxon>Bacillales</taxon>
        <taxon>Bacillaceae</taxon>
        <taxon>Pseudoneobacillus</taxon>
    </lineage>
</organism>
<keyword evidence="14" id="KW-1185">Reference proteome</keyword>
<protein>
    <recommendedName>
        <fullName evidence="6">Probable succinyl-diaminopimelate desuccinylase</fullName>
        <ecNumber evidence="5">3.5.1.18</ecNumber>
    </recommendedName>
</protein>
<dbReference type="NCBIfam" id="TIGR01910">
    <property type="entry name" value="DapE-ArgE"/>
    <property type="match status" value="1"/>
</dbReference>
<evidence type="ECO:0000256" key="9">
    <source>
        <dbReference type="ARBA" id="ARBA00022833"/>
    </source>
</evidence>
<dbReference type="PANTHER" id="PTHR43808">
    <property type="entry name" value="ACETYLORNITHINE DEACETYLASE"/>
    <property type="match status" value="1"/>
</dbReference>
<dbReference type="EC" id="3.5.1.18" evidence="5"/>
<evidence type="ECO:0000313" key="13">
    <source>
        <dbReference type="EMBL" id="CAG9606533.1"/>
    </source>
</evidence>
<dbReference type="PROSITE" id="PS00759">
    <property type="entry name" value="ARGE_DAPE_CPG2_2"/>
    <property type="match status" value="1"/>
</dbReference>
<keyword evidence="7" id="KW-0479">Metal-binding</keyword>
<comment type="cofactor">
    <cofactor evidence="1">
        <name>Co(2+)</name>
        <dbReference type="ChEBI" id="CHEBI:48828"/>
    </cofactor>
</comment>
<comment type="pathway">
    <text evidence="3">Amino-acid biosynthesis; L-lysine biosynthesis via DAP pathway; LL-2,6-diaminopimelate from (S)-tetrahydrodipicolinate (succinylase route): step 3/3.</text>
</comment>
<dbReference type="GO" id="GO:0009014">
    <property type="term" value="F:succinyl-diaminopimelate desuccinylase activity"/>
    <property type="evidence" value="ECO:0007669"/>
    <property type="project" value="UniProtKB-EC"/>
</dbReference>
<dbReference type="Pfam" id="PF01546">
    <property type="entry name" value="Peptidase_M20"/>
    <property type="match status" value="1"/>
</dbReference>
<dbReference type="SUPFAM" id="SSF55031">
    <property type="entry name" value="Bacterial exopeptidase dimerisation domain"/>
    <property type="match status" value="1"/>
</dbReference>
<evidence type="ECO:0000256" key="8">
    <source>
        <dbReference type="ARBA" id="ARBA00022801"/>
    </source>
</evidence>
<evidence type="ECO:0000256" key="3">
    <source>
        <dbReference type="ARBA" id="ARBA00005130"/>
    </source>
</evidence>
<feature type="domain" description="Peptidase M20 dimerisation" evidence="12">
    <location>
        <begin position="197"/>
        <end position="303"/>
    </location>
</feature>
<evidence type="ECO:0000256" key="10">
    <source>
        <dbReference type="ARBA" id="ARBA00023285"/>
    </source>
</evidence>
<evidence type="ECO:0000256" key="11">
    <source>
        <dbReference type="ARBA" id="ARBA00051301"/>
    </source>
</evidence>
<name>A0A9C7G6L5_9BACI</name>
<evidence type="ECO:0000256" key="7">
    <source>
        <dbReference type="ARBA" id="ARBA00022723"/>
    </source>
</evidence>
<comment type="similarity">
    <text evidence="4">Belongs to the peptidase M20A family.</text>
</comment>
<keyword evidence="10" id="KW-0170">Cobalt</keyword>
<dbReference type="InterPro" id="IPR050072">
    <property type="entry name" value="Peptidase_M20A"/>
</dbReference>
<dbReference type="InterPro" id="IPR001261">
    <property type="entry name" value="ArgE/DapE_CS"/>
</dbReference>
<comment type="catalytic activity">
    <reaction evidence="11">
        <text>N-succinyl-(2S,6S)-2,6-diaminopimelate + H2O = (2S,6S)-2,6-diaminopimelate + succinate</text>
        <dbReference type="Rhea" id="RHEA:22608"/>
        <dbReference type="ChEBI" id="CHEBI:15377"/>
        <dbReference type="ChEBI" id="CHEBI:30031"/>
        <dbReference type="ChEBI" id="CHEBI:57609"/>
        <dbReference type="ChEBI" id="CHEBI:58087"/>
        <dbReference type="EC" id="3.5.1.18"/>
    </reaction>
</comment>
<dbReference type="Gene3D" id="3.40.630.10">
    <property type="entry name" value="Zn peptidases"/>
    <property type="match status" value="1"/>
</dbReference>
<dbReference type="GO" id="GO:0046872">
    <property type="term" value="F:metal ion binding"/>
    <property type="evidence" value="ECO:0007669"/>
    <property type="project" value="UniProtKB-KW"/>
</dbReference>
<dbReference type="Proteomes" id="UP000789845">
    <property type="component" value="Unassembled WGS sequence"/>
</dbReference>
<dbReference type="AlphaFoldDB" id="A0A9C7G6L5"/>
<dbReference type="InterPro" id="IPR036264">
    <property type="entry name" value="Bact_exopeptidase_dim_dom"/>
</dbReference>
<gene>
    <name evidence="13" type="primary">ylmB_1</name>
    <name evidence="13" type="ORF">NEOCIP111885_00221</name>
</gene>
<accession>A0A9C7G6L5</accession>
<comment type="caution">
    <text evidence="13">The sequence shown here is derived from an EMBL/GenBank/DDBJ whole genome shotgun (WGS) entry which is preliminary data.</text>
</comment>
<dbReference type="InterPro" id="IPR011650">
    <property type="entry name" value="Peptidase_M20_dimer"/>
</dbReference>
<comment type="cofactor">
    <cofactor evidence="2">
        <name>Zn(2+)</name>
        <dbReference type="ChEBI" id="CHEBI:29105"/>
    </cofactor>
</comment>
<evidence type="ECO:0000256" key="5">
    <source>
        <dbReference type="ARBA" id="ARBA00011921"/>
    </source>
</evidence>
<dbReference type="InterPro" id="IPR002933">
    <property type="entry name" value="Peptidase_M20"/>
</dbReference>
<keyword evidence="9" id="KW-0862">Zinc</keyword>
<dbReference type="EMBL" id="CAKJTG010000001">
    <property type="protein sequence ID" value="CAG9606533.1"/>
    <property type="molecule type" value="Genomic_DNA"/>
</dbReference>
<keyword evidence="8 13" id="KW-0378">Hydrolase</keyword>
<dbReference type="Gene3D" id="3.30.70.360">
    <property type="match status" value="1"/>
</dbReference>
<reference evidence="13" key="1">
    <citation type="submission" date="2021-10" db="EMBL/GenBank/DDBJ databases">
        <authorList>
            <person name="Criscuolo A."/>
        </authorList>
    </citation>
    <scope>NUCLEOTIDE SEQUENCE</scope>
    <source>
        <strain evidence="13">CIP111885</strain>
    </source>
</reference>
<dbReference type="InterPro" id="IPR010182">
    <property type="entry name" value="ArgE/DapE"/>
</dbReference>
<dbReference type="RefSeq" id="WP_230494814.1">
    <property type="nucleotide sequence ID" value="NZ_CAKJTG010000001.1"/>
</dbReference>